<reference evidence="2" key="1">
    <citation type="journal article" date="2019" name="Int. J. Syst. Evol. Microbiol.">
        <title>The Global Catalogue of Microorganisms (GCM) 10K type strain sequencing project: providing services to taxonomists for standard genome sequencing and annotation.</title>
        <authorList>
            <consortium name="The Broad Institute Genomics Platform"/>
            <consortium name="The Broad Institute Genome Sequencing Center for Infectious Disease"/>
            <person name="Wu L."/>
            <person name="Ma J."/>
        </authorList>
    </citation>
    <scope>NUCLEOTIDE SEQUENCE [LARGE SCALE GENOMIC DNA]</scope>
    <source>
        <strain evidence="2">CGMCC 1.6375</strain>
    </source>
</reference>
<sequence>MRTTQGGGAVIQESIMYGAETLGRDFTVVQSRDKTALLSLSVKDGWKPASDNFTGQNVLSAKSRIVSFREGDIDIEFTLSDIKKAYQSYLGWLKTPGLSLNEVNQTPFELFFLRYIVGKHFEFLRLKTAWRGVYNAAGSGAASLTDGFLTKFIAESQVGGDIASSHIFDGSALTDANAYAQFNGVAELLASTDENLLHQELGVYCSRVAYDKYRRNRQTKFPNHVGPADRPDTLDDYSNMKFVVDPGLNGSDAITITPPQNLLFVCNEDPTVFTINVVKAIKSYQITIRASLDFDFATGDWIFRNDL</sequence>
<evidence type="ECO:0000313" key="2">
    <source>
        <dbReference type="Proteomes" id="UP000632339"/>
    </source>
</evidence>
<accession>A0ABQ2HJH7</accession>
<keyword evidence="2" id="KW-1185">Reference proteome</keyword>
<dbReference type="EMBL" id="BMLI01000001">
    <property type="protein sequence ID" value="GGM81755.1"/>
    <property type="molecule type" value="Genomic_DNA"/>
</dbReference>
<dbReference type="Proteomes" id="UP000632339">
    <property type="component" value="Unassembled WGS sequence"/>
</dbReference>
<evidence type="ECO:0000313" key="1">
    <source>
        <dbReference type="EMBL" id="GGM81755.1"/>
    </source>
</evidence>
<name>A0ABQ2HJH7_9BACT</name>
<comment type="caution">
    <text evidence="1">The sequence shown here is derived from an EMBL/GenBank/DDBJ whole genome shotgun (WGS) entry which is preliminary data.</text>
</comment>
<proteinExistence type="predicted"/>
<gene>
    <name evidence="1" type="ORF">GCM10010967_11880</name>
</gene>
<organism evidence="1 2">
    <name type="scientific">Dyadobacter beijingensis</name>
    <dbReference type="NCBI Taxonomy" id="365489"/>
    <lineage>
        <taxon>Bacteria</taxon>
        <taxon>Pseudomonadati</taxon>
        <taxon>Bacteroidota</taxon>
        <taxon>Cytophagia</taxon>
        <taxon>Cytophagales</taxon>
        <taxon>Spirosomataceae</taxon>
        <taxon>Dyadobacter</taxon>
    </lineage>
</organism>
<protein>
    <submittedName>
        <fullName evidence="1">Uncharacterized protein</fullName>
    </submittedName>
</protein>